<dbReference type="AlphaFoldDB" id="A0A315XTX1"/>
<dbReference type="EMBL" id="QGDI01000015">
    <property type="protein sequence ID" value="PWJ10266.1"/>
    <property type="molecule type" value="Genomic_DNA"/>
</dbReference>
<accession>A0A315XTX1</accession>
<protein>
    <recommendedName>
        <fullName evidence="3">Protein CR006 P-loop domain-containing protein</fullName>
    </recommendedName>
</protein>
<dbReference type="InterPro" id="IPR027417">
    <property type="entry name" value="P-loop_NTPase"/>
</dbReference>
<comment type="caution">
    <text evidence="1">The sequence shown here is derived from an EMBL/GenBank/DDBJ whole genome shotgun (WGS) entry which is preliminary data.</text>
</comment>
<name>A0A315XTX1_RUMFL</name>
<evidence type="ECO:0000313" key="2">
    <source>
        <dbReference type="Proteomes" id="UP000245720"/>
    </source>
</evidence>
<dbReference type="GO" id="GO:0006302">
    <property type="term" value="P:double-strand break repair"/>
    <property type="evidence" value="ECO:0007669"/>
    <property type="project" value="TreeGrafter"/>
</dbReference>
<proteinExistence type="predicted"/>
<dbReference type="PANTHER" id="PTHR32182">
    <property type="entry name" value="DNA REPLICATION AND REPAIR PROTEIN RECF"/>
    <property type="match status" value="1"/>
</dbReference>
<dbReference type="Proteomes" id="UP000245720">
    <property type="component" value="Unassembled WGS sequence"/>
</dbReference>
<dbReference type="SUPFAM" id="SSF52540">
    <property type="entry name" value="P-loop containing nucleoside triphosphate hydrolases"/>
    <property type="match status" value="1"/>
</dbReference>
<dbReference type="GO" id="GO:0000731">
    <property type="term" value="P:DNA synthesis involved in DNA repair"/>
    <property type="evidence" value="ECO:0007669"/>
    <property type="project" value="TreeGrafter"/>
</dbReference>
<dbReference type="OrthoDB" id="9789562at2"/>
<evidence type="ECO:0008006" key="3">
    <source>
        <dbReference type="Google" id="ProtNLM"/>
    </source>
</evidence>
<evidence type="ECO:0000313" key="1">
    <source>
        <dbReference type="EMBL" id="PWJ10266.1"/>
    </source>
</evidence>
<gene>
    <name evidence="1" type="ORF">IE37_03156</name>
</gene>
<sequence length="866" mass="98463">MNGIHTDALSIIKKWFEKAEDWQKDLFCQIWQGNEDIEKLTVRAFALAKVEYLGENSKFAPSTTFPSAVEFSNTSNCPVILKSISEVQGVGALSPTRPLEFGDNLTIVYGENGCGKSSYVRILKSAVSPKNSNAIIGDIYKTDCPSPQALLTYSDDGNEQQIHWKPSMKSTCPLNIYDSSIAKRFAEEKNEVIYEPHILSILSIMTTVYEGVKAKFDEISSENLAQQTALGKDVSSHKSITDFLALKTIKAYDKFISDNIWDENQQKQLSSLQEGLQDQDPSKQLKALQAQKGVVDKQYQILIDLITKTGNSFSEEYLLQRKAQIETKREADNLIEGLNKVSVLNKTGSDKWKKMWDAAVKFSQESTSDVSNTIIADGKCILCQQDISDAANRRIAEFYKYMTSNAIKASEKAHSTFETTVEKLKNIYSGINIEQVESILRSSSIEDNTIQYIIEQYKNIKARCKWLLEYTDDIETTIPVSSEIKVLQDAKEKLLNDYATRIKSLQDIITNRDEQIIKVNDLLARKWINENKLIRKKDIQINAAISSCKTNALTTTKKDLTQILITNTYISRFDNEMSAMDCNHKIKVELVSKAEKGKAYHQVALRGAVQKKKTGEVLSEGEFRVVSLAAFLADLSSWNKILPFIFDDPITSLDHKYEKMVAQRLVSLSNERQVIVFTHRLAFVQLLVSCKDEYNKEQARLGSLNKVTSHEVELRNEPLGEPVSPPTYNGTIKMSSALKNMKQEELTKIKKLYANQEYSIADNYLQAICARFRNLIEQGIEMELLSKVVTRFDYSIKTMCLRYLHVITDDDISLFEEMMTRYSHFDHSQSVERPVSLPALEEVEKDIDRVLAWSEDFKNRCNKCPK</sequence>
<reference evidence="1 2" key="1">
    <citation type="submission" date="2018-05" db="EMBL/GenBank/DDBJ databases">
        <title>The Hungate 1000. A catalogue of reference genomes from the rumen microbiome.</title>
        <authorList>
            <person name="Kelly W."/>
        </authorList>
    </citation>
    <scope>NUCLEOTIDE SEQUENCE [LARGE SCALE GENOMIC DNA]</scope>
    <source>
        <strain evidence="1 2">SAb67</strain>
    </source>
</reference>
<organism evidence="1 2">
    <name type="scientific">Ruminococcus flavefaciens</name>
    <dbReference type="NCBI Taxonomy" id="1265"/>
    <lineage>
        <taxon>Bacteria</taxon>
        <taxon>Bacillati</taxon>
        <taxon>Bacillota</taxon>
        <taxon>Clostridia</taxon>
        <taxon>Eubacteriales</taxon>
        <taxon>Oscillospiraceae</taxon>
        <taxon>Ruminococcus</taxon>
    </lineage>
</organism>
<dbReference type="Gene3D" id="3.40.50.300">
    <property type="entry name" value="P-loop containing nucleotide triphosphate hydrolases"/>
    <property type="match status" value="2"/>
</dbReference>
<dbReference type="PANTHER" id="PTHR32182:SF22">
    <property type="entry name" value="ATP-DEPENDENT ENDONUCLEASE, OLD FAMILY-RELATED"/>
    <property type="match status" value="1"/>
</dbReference>
<dbReference type="RefSeq" id="WP_109727831.1">
    <property type="nucleotide sequence ID" value="NZ_QGDI01000015.1"/>
</dbReference>